<reference evidence="2" key="1">
    <citation type="submission" date="2021-02" db="EMBL/GenBank/DDBJ databases">
        <authorList>
            <person name="Nowell W R."/>
        </authorList>
    </citation>
    <scope>NUCLEOTIDE SEQUENCE</scope>
</reference>
<organism evidence="2 3">
    <name type="scientific">Rotaria magnacalcarata</name>
    <dbReference type="NCBI Taxonomy" id="392030"/>
    <lineage>
        <taxon>Eukaryota</taxon>
        <taxon>Metazoa</taxon>
        <taxon>Spiralia</taxon>
        <taxon>Gnathifera</taxon>
        <taxon>Rotifera</taxon>
        <taxon>Eurotatoria</taxon>
        <taxon>Bdelloidea</taxon>
        <taxon>Philodinida</taxon>
        <taxon>Philodinidae</taxon>
        <taxon>Rotaria</taxon>
    </lineage>
</organism>
<comment type="caution">
    <text evidence="2">The sequence shown here is derived from an EMBL/GenBank/DDBJ whole genome shotgun (WGS) entry which is preliminary data.</text>
</comment>
<dbReference type="GO" id="GO:0005975">
    <property type="term" value="P:carbohydrate metabolic process"/>
    <property type="evidence" value="ECO:0007669"/>
    <property type="project" value="InterPro"/>
</dbReference>
<dbReference type="Pfam" id="PF02922">
    <property type="entry name" value="CBM_48"/>
    <property type="match status" value="1"/>
</dbReference>
<dbReference type="AlphaFoldDB" id="A0A8S3IUP9"/>
<dbReference type="GO" id="GO:0004553">
    <property type="term" value="F:hydrolase activity, hydrolyzing O-glycosyl compounds"/>
    <property type="evidence" value="ECO:0007669"/>
    <property type="project" value="InterPro"/>
</dbReference>
<dbReference type="SUPFAM" id="SSF81296">
    <property type="entry name" value="E set domains"/>
    <property type="match status" value="1"/>
</dbReference>
<sequence length="86" mass="10038">MATRDNNVESDTQLYKIRGAQYCKGDRQTTFRVYAPRAKNVWVILTAFGREEFQIIMQKMDTGLWEATTHQALPGRTYLYLIDDCN</sequence>
<gene>
    <name evidence="2" type="ORF">GIL414_LOCUS78636</name>
</gene>
<dbReference type="InterPro" id="IPR014756">
    <property type="entry name" value="Ig_E-set"/>
</dbReference>
<dbReference type="InterPro" id="IPR013783">
    <property type="entry name" value="Ig-like_fold"/>
</dbReference>
<dbReference type="Gene3D" id="2.60.40.10">
    <property type="entry name" value="Immunoglobulins"/>
    <property type="match status" value="1"/>
</dbReference>
<evidence type="ECO:0000313" key="3">
    <source>
        <dbReference type="Proteomes" id="UP000681720"/>
    </source>
</evidence>
<dbReference type="EMBL" id="CAJOBJ010350391">
    <property type="protein sequence ID" value="CAF5207418.1"/>
    <property type="molecule type" value="Genomic_DNA"/>
</dbReference>
<dbReference type="Proteomes" id="UP000681720">
    <property type="component" value="Unassembled WGS sequence"/>
</dbReference>
<accession>A0A8S3IUP9</accession>
<dbReference type="InterPro" id="IPR004193">
    <property type="entry name" value="Glyco_hydro_13_N"/>
</dbReference>
<feature type="domain" description="Glycoside hydrolase family 13 N-terminal" evidence="1">
    <location>
        <begin position="19"/>
        <end position="84"/>
    </location>
</feature>
<protein>
    <recommendedName>
        <fullName evidence="1">Glycoside hydrolase family 13 N-terminal domain-containing protein</fullName>
    </recommendedName>
</protein>
<evidence type="ECO:0000259" key="1">
    <source>
        <dbReference type="Pfam" id="PF02922"/>
    </source>
</evidence>
<proteinExistence type="predicted"/>
<feature type="non-terminal residue" evidence="2">
    <location>
        <position position="86"/>
    </location>
</feature>
<name>A0A8S3IUP9_9BILA</name>
<evidence type="ECO:0000313" key="2">
    <source>
        <dbReference type="EMBL" id="CAF5207418.1"/>
    </source>
</evidence>